<organism evidence="1 2">
    <name type="scientific">Galdieria yellowstonensis</name>
    <dbReference type="NCBI Taxonomy" id="3028027"/>
    <lineage>
        <taxon>Eukaryota</taxon>
        <taxon>Rhodophyta</taxon>
        <taxon>Bangiophyceae</taxon>
        <taxon>Galdieriales</taxon>
        <taxon>Galdieriaceae</taxon>
        <taxon>Galdieria</taxon>
    </lineage>
</organism>
<sequence length="201" mass="23197">MSHHSLSFIQVTSYPTSKQRLLFGTTCFHQRPKLTTTIRRPQVAVVVRYFTLCSSQGTNSYDDNGSSDNDLRNHVSAMVLKPLTIPLQDDTQLTFMFSYADMLQLVEKLNQLVLSFRQAAEAIAQRKKHEVQPVFEYYCQRDGLFIHMECNPNLFTSAFQAQVYIRVYDDKLRVHSQASLTSLMDVLRKWKAEYASFHVAS</sequence>
<protein>
    <submittedName>
        <fullName evidence="1">Uncharacterized protein</fullName>
    </submittedName>
</protein>
<dbReference type="Proteomes" id="UP001300502">
    <property type="component" value="Unassembled WGS sequence"/>
</dbReference>
<reference evidence="1 2" key="1">
    <citation type="submission" date="2022-07" db="EMBL/GenBank/DDBJ databases">
        <title>Genome-wide signatures of adaptation to extreme environments.</title>
        <authorList>
            <person name="Cho C.H."/>
            <person name="Yoon H.S."/>
        </authorList>
    </citation>
    <scope>NUCLEOTIDE SEQUENCE [LARGE SCALE GENOMIC DNA]</scope>
    <source>
        <strain evidence="1 2">108.79 E11</strain>
    </source>
</reference>
<accession>A0AAV9IAB8</accession>
<keyword evidence="2" id="KW-1185">Reference proteome</keyword>
<comment type="caution">
    <text evidence="1">The sequence shown here is derived from an EMBL/GenBank/DDBJ whole genome shotgun (WGS) entry which is preliminary data.</text>
</comment>
<proteinExistence type="predicted"/>
<name>A0AAV9IAB8_9RHOD</name>
<gene>
    <name evidence="1" type="ORF">GAYE_SCF02G2162</name>
</gene>
<evidence type="ECO:0000313" key="2">
    <source>
        <dbReference type="Proteomes" id="UP001300502"/>
    </source>
</evidence>
<dbReference type="EMBL" id="JANCYU010000022">
    <property type="protein sequence ID" value="KAK4524263.1"/>
    <property type="molecule type" value="Genomic_DNA"/>
</dbReference>
<evidence type="ECO:0000313" key="1">
    <source>
        <dbReference type="EMBL" id="KAK4524263.1"/>
    </source>
</evidence>
<dbReference type="AlphaFoldDB" id="A0AAV9IAB8"/>